<dbReference type="AlphaFoldDB" id="A0A8J7QA23"/>
<dbReference type="GO" id="GO:0007059">
    <property type="term" value="P:chromosome segregation"/>
    <property type="evidence" value="ECO:0007669"/>
    <property type="project" value="UniProtKB-UniRule"/>
</dbReference>
<evidence type="ECO:0000259" key="11">
    <source>
        <dbReference type="PROSITE" id="PS51900"/>
    </source>
</evidence>
<evidence type="ECO:0000256" key="3">
    <source>
        <dbReference type="ARBA" id="ARBA00022618"/>
    </source>
</evidence>
<keyword evidence="8 9" id="KW-0131">Cell cycle</keyword>
<keyword evidence="3 9" id="KW-0132">Cell division</keyword>
<evidence type="ECO:0000256" key="7">
    <source>
        <dbReference type="ARBA" id="ARBA00023172"/>
    </source>
</evidence>
<feature type="domain" description="Tyr recombinase" evidence="10">
    <location>
        <begin position="121"/>
        <end position="306"/>
    </location>
</feature>
<feature type="active site" evidence="9">
    <location>
        <position position="186"/>
    </location>
</feature>
<gene>
    <name evidence="9" type="primary">xerC</name>
    <name evidence="12" type="ORF">J3U88_15040</name>
</gene>
<dbReference type="Pfam" id="PF00589">
    <property type="entry name" value="Phage_integrase"/>
    <property type="match status" value="1"/>
</dbReference>
<dbReference type="GO" id="GO:0003677">
    <property type="term" value="F:DNA binding"/>
    <property type="evidence" value="ECO:0007669"/>
    <property type="project" value="UniProtKB-UniRule"/>
</dbReference>
<dbReference type="InterPro" id="IPR044068">
    <property type="entry name" value="CB"/>
</dbReference>
<feature type="active site" description="O-(3'-phospho-DNA)-tyrosine intermediate" evidence="9">
    <location>
        <position position="293"/>
    </location>
</feature>
<dbReference type="PANTHER" id="PTHR30349">
    <property type="entry name" value="PHAGE INTEGRASE-RELATED"/>
    <property type="match status" value="1"/>
</dbReference>
<dbReference type="HAMAP" id="MF_01808">
    <property type="entry name" value="Recomb_XerC_XerD"/>
    <property type="match status" value="1"/>
</dbReference>
<dbReference type="InterPro" id="IPR002104">
    <property type="entry name" value="Integrase_catalytic"/>
</dbReference>
<reference evidence="12" key="1">
    <citation type="submission" date="2021-03" db="EMBL/GenBank/DDBJ databases">
        <authorList>
            <person name="Wang G."/>
        </authorList>
    </citation>
    <scope>NUCLEOTIDE SEQUENCE</scope>
    <source>
        <strain evidence="12">KCTC 12899</strain>
    </source>
</reference>
<dbReference type="GO" id="GO:0006313">
    <property type="term" value="P:DNA transposition"/>
    <property type="evidence" value="ECO:0007669"/>
    <property type="project" value="UniProtKB-UniRule"/>
</dbReference>
<dbReference type="CDD" id="cd00798">
    <property type="entry name" value="INT_XerDC_C"/>
    <property type="match status" value="1"/>
</dbReference>
<keyword evidence="2 9" id="KW-0963">Cytoplasm</keyword>
<dbReference type="Pfam" id="PF02899">
    <property type="entry name" value="Phage_int_SAM_1"/>
    <property type="match status" value="1"/>
</dbReference>
<dbReference type="GO" id="GO:0005737">
    <property type="term" value="C:cytoplasm"/>
    <property type="evidence" value="ECO:0007669"/>
    <property type="project" value="UniProtKB-SubCell"/>
</dbReference>
<name>A0A8J7QA23_9BACT</name>
<dbReference type="PANTHER" id="PTHR30349:SF41">
    <property type="entry name" value="INTEGRASE_RECOMBINASE PROTEIN MJ0367-RELATED"/>
    <property type="match status" value="1"/>
</dbReference>
<evidence type="ECO:0000256" key="5">
    <source>
        <dbReference type="ARBA" id="ARBA00022908"/>
    </source>
</evidence>
<dbReference type="InterPro" id="IPR023009">
    <property type="entry name" value="Tyrosine_recombinase_XerC/XerD"/>
</dbReference>
<evidence type="ECO:0000256" key="6">
    <source>
        <dbReference type="ARBA" id="ARBA00023125"/>
    </source>
</evidence>
<dbReference type="GO" id="GO:0051301">
    <property type="term" value="P:cell division"/>
    <property type="evidence" value="ECO:0007669"/>
    <property type="project" value="UniProtKB-KW"/>
</dbReference>
<dbReference type="SUPFAM" id="SSF56349">
    <property type="entry name" value="DNA breaking-rejoining enzymes"/>
    <property type="match status" value="1"/>
</dbReference>
<comment type="caution">
    <text evidence="12">The sequence shown here is derived from an EMBL/GenBank/DDBJ whole genome shotgun (WGS) entry which is preliminary data.</text>
</comment>
<evidence type="ECO:0000256" key="9">
    <source>
        <dbReference type="HAMAP-Rule" id="MF_01808"/>
    </source>
</evidence>
<feature type="active site" evidence="9">
    <location>
        <position position="261"/>
    </location>
</feature>
<dbReference type="Gene3D" id="1.10.150.130">
    <property type="match status" value="1"/>
</dbReference>
<organism evidence="12 13">
    <name type="scientific">Acanthopleuribacter pedis</name>
    <dbReference type="NCBI Taxonomy" id="442870"/>
    <lineage>
        <taxon>Bacteria</taxon>
        <taxon>Pseudomonadati</taxon>
        <taxon>Acidobacteriota</taxon>
        <taxon>Holophagae</taxon>
        <taxon>Acanthopleuribacterales</taxon>
        <taxon>Acanthopleuribacteraceae</taxon>
        <taxon>Acanthopleuribacter</taxon>
    </lineage>
</organism>
<dbReference type="EMBL" id="JAFREP010000014">
    <property type="protein sequence ID" value="MBO1319789.1"/>
    <property type="molecule type" value="Genomic_DNA"/>
</dbReference>
<feature type="domain" description="Core-binding (CB)" evidence="11">
    <location>
        <begin position="15"/>
        <end position="100"/>
    </location>
</feature>
<evidence type="ECO:0000256" key="2">
    <source>
        <dbReference type="ARBA" id="ARBA00022490"/>
    </source>
</evidence>
<evidence type="ECO:0000256" key="8">
    <source>
        <dbReference type="ARBA" id="ARBA00023306"/>
    </source>
</evidence>
<accession>A0A8J7QA23</accession>
<dbReference type="InterPro" id="IPR013762">
    <property type="entry name" value="Integrase-like_cat_sf"/>
</dbReference>
<comment type="subcellular location">
    <subcellularLocation>
        <location evidence="1 9">Cytoplasm</location>
    </subcellularLocation>
</comment>
<keyword evidence="7 9" id="KW-0233">DNA recombination</keyword>
<dbReference type="Gene3D" id="1.10.443.10">
    <property type="entry name" value="Intergrase catalytic core"/>
    <property type="match status" value="1"/>
</dbReference>
<keyword evidence="13" id="KW-1185">Reference proteome</keyword>
<feature type="active site" evidence="9">
    <location>
        <position position="258"/>
    </location>
</feature>
<dbReference type="InterPro" id="IPR050090">
    <property type="entry name" value="Tyrosine_recombinase_XerCD"/>
</dbReference>
<evidence type="ECO:0000313" key="13">
    <source>
        <dbReference type="Proteomes" id="UP000664417"/>
    </source>
</evidence>
<evidence type="ECO:0000256" key="1">
    <source>
        <dbReference type="ARBA" id="ARBA00004496"/>
    </source>
</evidence>
<evidence type="ECO:0000256" key="4">
    <source>
        <dbReference type="ARBA" id="ARBA00022829"/>
    </source>
</evidence>
<dbReference type="InterPro" id="IPR010998">
    <property type="entry name" value="Integrase_recombinase_N"/>
</dbReference>
<dbReference type="PROSITE" id="PS51900">
    <property type="entry name" value="CB"/>
    <property type="match status" value="1"/>
</dbReference>
<feature type="active site" evidence="9">
    <location>
        <position position="162"/>
    </location>
</feature>
<keyword evidence="6 9" id="KW-0238">DNA-binding</keyword>
<dbReference type="Proteomes" id="UP000664417">
    <property type="component" value="Unassembled WGS sequence"/>
</dbReference>
<keyword evidence="5 9" id="KW-0229">DNA integration</keyword>
<evidence type="ECO:0000313" key="12">
    <source>
        <dbReference type="EMBL" id="MBO1319789.1"/>
    </source>
</evidence>
<dbReference type="InterPro" id="IPR011010">
    <property type="entry name" value="DNA_brk_join_enz"/>
</dbReference>
<protein>
    <recommendedName>
        <fullName evidence="9">Tyrosine recombinase XerC</fullName>
    </recommendedName>
</protein>
<dbReference type="PROSITE" id="PS51898">
    <property type="entry name" value="TYR_RECOMBINASE"/>
    <property type="match status" value="1"/>
</dbReference>
<evidence type="ECO:0000259" key="10">
    <source>
        <dbReference type="PROSITE" id="PS51898"/>
    </source>
</evidence>
<keyword evidence="4 9" id="KW-0159">Chromosome partition</keyword>
<comment type="subunit">
    <text evidence="9">Forms a cyclic heterotetrameric complex composed of two molecules of XerC and two molecules of XerD.</text>
</comment>
<proteinExistence type="inferred from homology"/>
<dbReference type="RefSeq" id="WP_207859695.1">
    <property type="nucleotide sequence ID" value="NZ_JAFREP010000014.1"/>
</dbReference>
<comment type="similarity">
    <text evidence="9">Belongs to the 'phage' integrase family. XerC subfamily.</text>
</comment>
<comment type="function">
    <text evidence="9">Site-specific tyrosine recombinase, which acts by catalyzing the cutting and rejoining of the recombining DNA molecules. The XerC-XerD complex is essential to convert dimers of the bacterial chromosome into monomers to permit their segregation at cell division. It also contributes to the segregational stability of plasmids.</text>
</comment>
<dbReference type="NCBIfam" id="NF001399">
    <property type="entry name" value="PRK00283.1"/>
    <property type="match status" value="1"/>
</dbReference>
<dbReference type="InterPro" id="IPR004107">
    <property type="entry name" value="Integrase_SAM-like_N"/>
</dbReference>
<dbReference type="GO" id="GO:0009037">
    <property type="term" value="F:tyrosine-based site-specific recombinase activity"/>
    <property type="evidence" value="ECO:0007669"/>
    <property type="project" value="UniProtKB-UniRule"/>
</dbReference>
<feature type="active site" evidence="9">
    <location>
        <position position="284"/>
    </location>
</feature>
<sequence>MPRAKADEPASHRNALNPQRVGAFLDYLRVERAVSPHTLTAYRNDLEGLTEFVDLRCGAVHWQALKLADLTAYVRQLSGLKPASVARKVSAIRRFYKYLDREGFCDENPAVYLEIPRQENRLPGFLTIDDVLRLVKPAAAGADYPTTRDAMLLRWFYSTGMRVGEVEKCAVTDLDFAQLLVRVAGKGNKERVVPFGENCRDPLKHYLAQREAFLLEKGRATGALFLNTRGAPLSARGMRTIVTKSVEAVGINYPVSPHTLRHTFATHLLESGADIRAIQELLGHSTLSTTQKYTHLNADYLMRIYDECHPRA</sequence>